<sequence length="92" mass="9642">MANFSTHRSYTVPRVANALTLTVVGIAVWWSGAQRPAPMPQQMARATAVAQAPAPARPESTQVAAAPQIDNARELGATASLTTVAYVPGTKR</sequence>
<name>A0ABU9B6U0_9BURK</name>
<dbReference type="Proteomes" id="UP001368500">
    <property type="component" value="Unassembled WGS sequence"/>
</dbReference>
<gene>
    <name evidence="2" type="ORF">AACH11_05600</name>
</gene>
<dbReference type="EMBL" id="JBBUTF010000004">
    <property type="protein sequence ID" value="MEK8025431.1"/>
    <property type="molecule type" value="Genomic_DNA"/>
</dbReference>
<keyword evidence="3" id="KW-1185">Reference proteome</keyword>
<proteinExistence type="predicted"/>
<keyword evidence="1" id="KW-1133">Transmembrane helix</keyword>
<evidence type="ECO:0000256" key="1">
    <source>
        <dbReference type="SAM" id="Phobius"/>
    </source>
</evidence>
<feature type="transmembrane region" description="Helical" evidence="1">
    <location>
        <begin position="15"/>
        <end position="33"/>
    </location>
</feature>
<keyword evidence="1" id="KW-0472">Membrane</keyword>
<evidence type="ECO:0000313" key="2">
    <source>
        <dbReference type="EMBL" id="MEK8025431.1"/>
    </source>
</evidence>
<organism evidence="2 3">
    <name type="scientific">Pseudaquabacterium rugosum</name>
    <dbReference type="NCBI Taxonomy" id="2984194"/>
    <lineage>
        <taxon>Bacteria</taxon>
        <taxon>Pseudomonadati</taxon>
        <taxon>Pseudomonadota</taxon>
        <taxon>Betaproteobacteria</taxon>
        <taxon>Burkholderiales</taxon>
        <taxon>Sphaerotilaceae</taxon>
        <taxon>Pseudaquabacterium</taxon>
    </lineage>
</organism>
<accession>A0ABU9B6U0</accession>
<comment type="caution">
    <text evidence="2">The sequence shown here is derived from an EMBL/GenBank/DDBJ whole genome shotgun (WGS) entry which is preliminary data.</text>
</comment>
<evidence type="ECO:0000313" key="3">
    <source>
        <dbReference type="Proteomes" id="UP001368500"/>
    </source>
</evidence>
<keyword evidence="1" id="KW-0812">Transmembrane</keyword>
<dbReference type="RefSeq" id="WP_341373211.1">
    <property type="nucleotide sequence ID" value="NZ_JBBUTF010000004.1"/>
</dbReference>
<reference evidence="2 3" key="1">
    <citation type="submission" date="2024-04" db="EMBL/GenBank/DDBJ databases">
        <title>Novel species of the genus Ideonella isolated from streams.</title>
        <authorList>
            <person name="Lu H."/>
        </authorList>
    </citation>
    <scope>NUCLEOTIDE SEQUENCE [LARGE SCALE GENOMIC DNA]</scope>
    <source>
        <strain evidence="2 3">BYS139W</strain>
    </source>
</reference>
<protein>
    <submittedName>
        <fullName evidence="2">Uncharacterized protein</fullName>
    </submittedName>
</protein>